<protein>
    <submittedName>
        <fullName evidence="2">Uncharacterized protein</fullName>
    </submittedName>
</protein>
<sequence>MRSYTFLALAAFVAFARATTVSLSRRQAECPEAYTGYLCYGEEIILCQNGEPDNNYSGVECNPGYLCWATSDEYGCS</sequence>
<comment type="caution">
    <text evidence="2">The sequence shown here is derived from an EMBL/GenBank/DDBJ whole genome shotgun (WGS) entry which is preliminary data.</text>
</comment>
<reference evidence="2 3" key="1">
    <citation type="journal article" date="2018" name="Sci. Rep.">
        <title>Genome sequence of the cauliflower mushroom Sparassis crispa (Hanabiratake) and its association with beneficial usage.</title>
        <authorList>
            <person name="Kiyama R."/>
            <person name="Furutani Y."/>
            <person name="Kawaguchi K."/>
            <person name="Nakanishi T."/>
        </authorList>
    </citation>
    <scope>NUCLEOTIDE SEQUENCE [LARGE SCALE GENOMIC DNA]</scope>
</reference>
<dbReference type="RefSeq" id="XP_027619734.1">
    <property type="nucleotide sequence ID" value="XM_027763933.1"/>
</dbReference>
<feature type="chain" id="PRO_5019491050" evidence="1">
    <location>
        <begin position="19"/>
        <end position="77"/>
    </location>
</feature>
<proteinExistence type="predicted"/>
<dbReference type="OrthoDB" id="10492564at2759"/>
<dbReference type="Proteomes" id="UP000287166">
    <property type="component" value="Unassembled WGS sequence"/>
</dbReference>
<name>A0A401H332_9APHY</name>
<gene>
    <name evidence="2" type="ORF">SCP_1402270</name>
</gene>
<organism evidence="2 3">
    <name type="scientific">Sparassis crispa</name>
    <dbReference type="NCBI Taxonomy" id="139825"/>
    <lineage>
        <taxon>Eukaryota</taxon>
        <taxon>Fungi</taxon>
        <taxon>Dikarya</taxon>
        <taxon>Basidiomycota</taxon>
        <taxon>Agaricomycotina</taxon>
        <taxon>Agaricomycetes</taxon>
        <taxon>Polyporales</taxon>
        <taxon>Sparassidaceae</taxon>
        <taxon>Sparassis</taxon>
    </lineage>
</organism>
<dbReference type="EMBL" id="BFAD01000014">
    <property type="protein sequence ID" value="GBE88821.1"/>
    <property type="molecule type" value="Genomic_DNA"/>
</dbReference>
<dbReference type="InParanoid" id="A0A401H332"/>
<evidence type="ECO:0000256" key="1">
    <source>
        <dbReference type="SAM" id="SignalP"/>
    </source>
</evidence>
<dbReference type="AlphaFoldDB" id="A0A401H332"/>
<evidence type="ECO:0000313" key="2">
    <source>
        <dbReference type="EMBL" id="GBE88821.1"/>
    </source>
</evidence>
<accession>A0A401H332</accession>
<keyword evidence="1" id="KW-0732">Signal</keyword>
<keyword evidence="3" id="KW-1185">Reference proteome</keyword>
<dbReference type="GeneID" id="38785738"/>
<feature type="signal peptide" evidence="1">
    <location>
        <begin position="1"/>
        <end position="18"/>
    </location>
</feature>
<evidence type="ECO:0000313" key="3">
    <source>
        <dbReference type="Proteomes" id="UP000287166"/>
    </source>
</evidence>